<feature type="compositionally biased region" description="Acidic residues" evidence="1">
    <location>
        <begin position="104"/>
        <end position="121"/>
    </location>
</feature>
<comment type="caution">
    <text evidence="2">The sequence shown here is derived from an EMBL/GenBank/DDBJ whole genome shotgun (WGS) entry which is preliminary data.</text>
</comment>
<dbReference type="Proteomes" id="UP000476176">
    <property type="component" value="Unassembled WGS sequence"/>
</dbReference>
<evidence type="ECO:0000313" key="2">
    <source>
        <dbReference type="EMBL" id="KAE9225436.1"/>
    </source>
</evidence>
<dbReference type="AlphaFoldDB" id="A0A6G0NWH3"/>
<evidence type="ECO:0000256" key="1">
    <source>
        <dbReference type="SAM" id="MobiDB-lite"/>
    </source>
</evidence>
<reference evidence="2 3" key="1">
    <citation type="submission" date="2018-09" db="EMBL/GenBank/DDBJ databases">
        <title>Genomic investigation of the strawberry pathogen Phytophthora fragariae indicates pathogenicity is determined by transcriptional variation in three key races.</title>
        <authorList>
            <person name="Adams T.M."/>
            <person name="Armitage A.D."/>
            <person name="Sobczyk M.K."/>
            <person name="Bates H.J."/>
            <person name="Dunwell J.M."/>
            <person name="Nellist C.F."/>
            <person name="Harrison R.J."/>
        </authorList>
    </citation>
    <scope>NUCLEOTIDE SEQUENCE [LARGE SCALE GENOMIC DNA]</scope>
    <source>
        <strain evidence="2 3">BC-23</strain>
    </source>
</reference>
<name>A0A6G0NWH3_9STRA</name>
<proteinExistence type="predicted"/>
<dbReference type="EMBL" id="QXGC01000667">
    <property type="protein sequence ID" value="KAE9225436.1"/>
    <property type="molecule type" value="Genomic_DNA"/>
</dbReference>
<feature type="region of interest" description="Disordered" evidence="1">
    <location>
        <begin position="151"/>
        <end position="180"/>
    </location>
</feature>
<sequence>MNAPSRKKAPAQMPAMWRGEFAPATATAHAASAASAIPTDADVASEVAGAVASIVSTIVGEASNAPAGVMSCSQPADASRSGKRKRVETMESRKRRRRILQGESGDDDEAISSDVEDEVPAGEDANAPVSAPLMCVVDGDPNLMSTGAAVCTGLNSDEDPDVREEPEDEEDADEDSWDGVMGPTLASVLFKEKECSLVWSTPAGVAHKDWVSHTTMAIVRVIPITDGDWDIGSLTDEESDAELEELPESVCSSAEKDSKYITVMRETGWEYDETKFGPDPTYADLYDGSYGPTNNVLAVAEDPLALLFYFMSPKLWAQIAVESNTYHRQSIPQRARAIRAQQRKGGGEVEDLGDIRRRLDGVEDIDA</sequence>
<feature type="region of interest" description="Disordered" evidence="1">
    <location>
        <begin position="66"/>
        <end position="126"/>
    </location>
</feature>
<feature type="compositionally biased region" description="Acidic residues" evidence="1">
    <location>
        <begin position="156"/>
        <end position="177"/>
    </location>
</feature>
<evidence type="ECO:0000313" key="3">
    <source>
        <dbReference type="Proteomes" id="UP000476176"/>
    </source>
</evidence>
<accession>A0A6G0NWH3</accession>
<gene>
    <name evidence="2" type="ORF">PF004_g11948</name>
</gene>
<protein>
    <recommendedName>
        <fullName evidence="4">PiggyBac transposable element-derived protein domain-containing protein</fullName>
    </recommendedName>
</protein>
<organism evidence="2 3">
    <name type="scientific">Phytophthora fragariae</name>
    <dbReference type="NCBI Taxonomy" id="53985"/>
    <lineage>
        <taxon>Eukaryota</taxon>
        <taxon>Sar</taxon>
        <taxon>Stramenopiles</taxon>
        <taxon>Oomycota</taxon>
        <taxon>Peronosporomycetes</taxon>
        <taxon>Peronosporales</taxon>
        <taxon>Peronosporaceae</taxon>
        <taxon>Phytophthora</taxon>
    </lineage>
</organism>
<evidence type="ECO:0008006" key="4">
    <source>
        <dbReference type="Google" id="ProtNLM"/>
    </source>
</evidence>